<proteinExistence type="predicted"/>
<evidence type="ECO:0000313" key="2">
    <source>
        <dbReference type="Proteomes" id="UP001229421"/>
    </source>
</evidence>
<protein>
    <submittedName>
        <fullName evidence="1">Uncharacterized protein</fullName>
    </submittedName>
</protein>
<reference evidence="1" key="1">
    <citation type="journal article" date="2023" name="bioRxiv">
        <title>Improved chromosome-level genome assembly for marigold (Tagetes erecta).</title>
        <authorList>
            <person name="Jiang F."/>
            <person name="Yuan L."/>
            <person name="Wang S."/>
            <person name="Wang H."/>
            <person name="Xu D."/>
            <person name="Wang A."/>
            <person name="Fan W."/>
        </authorList>
    </citation>
    <scope>NUCLEOTIDE SEQUENCE</scope>
    <source>
        <strain evidence="1">WSJ</strain>
        <tissue evidence="1">Leaf</tissue>
    </source>
</reference>
<comment type="caution">
    <text evidence="1">The sequence shown here is derived from an EMBL/GenBank/DDBJ whole genome shotgun (WGS) entry which is preliminary data.</text>
</comment>
<accession>A0AAD8NMT9</accession>
<keyword evidence="2" id="KW-1185">Reference proteome</keyword>
<name>A0AAD8NMT9_TARER</name>
<organism evidence="1 2">
    <name type="scientific">Tagetes erecta</name>
    <name type="common">African marigold</name>
    <dbReference type="NCBI Taxonomy" id="13708"/>
    <lineage>
        <taxon>Eukaryota</taxon>
        <taxon>Viridiplantae</taxon>
        <taxon>Streptophyta</taxon>
        <taxon>Embryophyta</taxon>
        <taxon>Tracheophyta</taxon>
        <taxon>Spermatophyta</taxon>
        <taxon>Magnoliopsida</taxon>
        <taxon>eudicotyledons</taxon>
        <taxon>Gunneridae</taxon>
        <taxon>Pentapetalae</taxon>
        <taxon>asterids</taxon>
        <taxon>campanulids</taxon>
        <taxon>Asterales</taxon>
        <taxon>Asteraceae</taxon>
        <taxon>Asteroideae</taxon>
        <taxon>Heliantheae alliance</taxon>
        <taxon>Tageteae</taxon>
        <taxon>Tagetes</taxon>
    </lineage>
</organism>
<gene>
    <name evidence="1" type="ORF">QVD17_30211</name>
</gene>
<evidence type="ECO:0000313" key="1">
    <source>
        <dbReference type="EMBL" id="KAK1414467.1"/>
    </source>
</evidence>
<sequence>MARVIRAIHESSRVWPIFPCKNSIFYPWKAVIKVVGDLEELDNFPSLLRPEMLKNCQVGDRFEKMGNNWKVEWD</sequence>
<dbReference type="Proteomes" id="UP001229421">
    <property type="component" value="Unassembled WGS sequence"/>
</dbReference>
<dbReference type="EMBL" id="JAUHHV010000008">
    <property type="protein sequence ID" value="KAK1414467.1"/>
    <property type="molecule type" value="Genomic_DNA"/>
</dbReference>
<dbReference type="AlphaFoldDB" id="A0AAD8NMT9"/>